<protein>
    <submittedName>
        <fullName evidence="1">Uncharacterized protein</fullName>
    </submittedName>
</protein>
<proteinExistence type="predicted"/>
<sequence length="142" mass="16445">MNPFNFFKRQKSTSAKRSISNRGIQFEISEGDATTIRIADVEQSIGGVRQLTQAGISEMVDRKHDLEYQYALCQRLMAEGDVLPFPFERAVILLRKAKRLEEEQAICRYVAEWCRNAEENWDGRSAKHWLSPKLQRIVARLS</sequence>
<evidence type="ECO:0000313" key="1">
    <source>
        <dbReference type="EMBL" id="MEX6631943.1"/>
    </source>
</evidence>
<gene>
    <name evidence="1" type="ORF">ABFZ84_00120</name>
</gene>
<reference evidence="1 2" key="1">
    <citation type="submission" date="2024-05" db="EMBL/GenBank/DDBJ databases">
        <title>Three bacterial strains, DH-69, EH-24, and ECK-19 isolated from coastal sediments.</title>
        <authorList>
            <person name="Ye Y.-Q."/>
            <person name="Du Z.-J."/>
        </authorList>
    </citation>
    <scope>NUCLEOTIDE SEQUENCE [LARGE SCALE GENOMIC DNA]</scope>
    <source>
        <strain evidence="1 2">ECK-19</strain>
    </source>
</reference>
<evidence type="ECO:0000313" key="2">
    <source>
        <dbReference type="Proteomes" id="UP001560685"/>
    </source>
</evidence>
<comment type="caution">
    <text evidence="1">The sequence shown here is derived from an EMBL/GenBank/DDBJ whole genome shotgun (WGS) entry which is preliminary data.</text>
</comment>
<dbReference type="RefSeq" id="WP_369311541.1">
    <property type="nucleotide sequence ID" value="NZ_JBEHZE010000001.1"/>
</dbReference>
<name>A0ABV3Z0A8_9PROT</name>
<dbReference type="EMBL" id="JBEHZE010000001">
    <property type="protein sequence ID" value="MEX6631943.1"/>
    <property type="molecule type" value="Genomic_DNA"/>
</dbReference>
<accession>A0ABV3Z0A8</accession>
<keyword evidence="2" id="KW-1185">Reference proteome</keyword>
<organism evidence="1 2">
    <name type="scientific">Hyphococcus lacteus</name>
    <dbReference type="NCBI Taxonomy" id="3143536"/>
    <lineage>
        <taxon>Bacteria</taxon>
        <taxon>Pseudomonadati</taxon>
        <taxon>Pseudomonadota</taxon>
        <taxon>Alphaproteobacteria</taxon>
        <taxon>Parvularculales</taxon>
        <taxon>Parvularculaceae</taxon>
        <taxon>Hyphococcus</taxon>
    </lineage>
</organism>
<dbReference type="Proteomes" id="UP001560685">
    <property type="component" value="Unassembled WGS sequence"/>
</dbReference>